<accession>A0A1Z4GAH6</accession>
<evidence type="ECO:0000256" key="1">
    <source>
        <dbReference type="SAM" id="Phobius"/>
    </source>
</evidence>
<protein>
    <submittedName>
        <fullName evidence="2">Uncharacterized protein</fullName>
    </submittedName>
</protein>
<keyword evidence="1" id="KW-0472">Membrane</keyword>
<keyword evidence="3" id="KW-1185">Reference proteome</keyword>
<organism evidence="2 3">
    <name type="scientific">Anabaenopsis circularis NIES-21</name>
    <dbReference type="NCBI Taxonomy" id="1085406"/>
    <lineage>
        <taxon>Bacteria</taxon>
        <taxon>Bacillati</taxon>
        <taxon>Cyanobacteriota</taxon>
        <taxon>Cyanophyceae</taxon>
        <taxon>Nostocales</taxon>
        <taxon>Nodulariaceae</taxon>
        <taxon>Anabaenopsis</taxon>
    </lineage>
</organism>
<dbReference type="EMBL" id="AP018174">
    <property type="protein sequence ID" value="BAY14533.1"/>
    <property type="molecule type" value="Genomic_DNA"/>
</dbReference>
<dbReference type="Proteomes" id="UP000218287">
    <property type="component" value="Chromosome"/>
</dbReference>
<evidence type="ECO:0000313" key="2">
    <source>
        <dbReference type="EMBL" id="BAY14533.1"/>
    </source>
</evidence>
<feature type="transmembrane region" description="Helical" evidence="1">
    <location>
        <begin position="12"/>
        <end position="34"/>
    </location>
</feature>
<keyword evidence="1" id="KW-1133">Transmembrane helix</keyword>
<name>A0A1Z4GAH6_9CYAN</name>
<evidence type="ECO:0000313" key="3">
    <source>
        <dbReference type="Proteomes" id="UP000218287"/>
    </source>
</evidence>
<proteinExistence type="predicted"/>
<keyword evidence="1" id="KW-0812">Transmembrane</keyword>
<gene>
    <name evidence="2" type="ORF">NIES21_02900</name>
</gene>
<dbReference type="AlphaFoldDB" id="A0A1Z4GAH6"/>
<sequence>MFSDFPLSDPTTYLIVKLIVLMLALILLMVVSAAPVV</sequence>
<reference evidence="2 3" key="1">
    <citation type="submission" date="2017-06" db="EMBL/GenBank/DDBJ databases">
        <title>Genome sequencing of cyanobaciteial culture collection at National Institute for Environmental Studies (NIES).</title>
        <authorList>
            <person name="Hirose Y."/>
            <person name="Shimura Y."/>
            <person name="Fujisawa T."/>
            <person name="Nakamura Y."/>
            <person name="Kawachi M."/>
        </authorList>
    </citation>
    <scope>NUCLEOTIDE SEQUENCE [LARGE SCALE GENOMIC DNA]</scope>
    <source>
        <strain evidence="2 3">NIES-21</strain>
    </source>
</reference>